<dbReference type="EMBL" id="JADBJN010000001">
    <property type="protein sequence ID" value="KAG5681252.1"/>
    <property type="molecule type" value="Genomic_DNA"/>
</dbReference>
<evidence type="ECO:0000256" key="10">
    <source>
        <dbReference type="ARBA" id="ARBA00023002"/>
    </source>
</evidence>
<evidence type="ECO:0000313" key="17">
    <source>
        <dbReference type="Proteomes" id="UP001107558"/>
    </source>
</evidence>
<dbReference type="Pfam" id="PF00067">
    <property type="entry name" value="p450"/>
    <property type="match status" value="1"/>
</dbReference>
<dbReference type="InterPro" id="IPR036396">
    <property type="entry name" value="Cyt_P450_sf"/>
</dbReference>
<dbReference type="AlphaFoldDB" id="A0A9J6CGS9"/>
<keyword evidence="6 14" id="KW-0349">Heme</keyword>
<dbReference type="GO" id="GO:0005789">
    <property type="term" value="C:endoplasmic reticulum membrane"/>
    <property type="evidence" value="ECO:0007669"/>
    <property type="project" value="UniProtKB-SubCell"/>
</dbReference>
<dbReference type="PANTHER" id="PTHR24292">
    <property type="entry name" value="CYTOCHROME P450"/>
    <property type="match status" value="1"/>
</dbReference>
<comment type="caution">
    <text evidence="16">The sequence shown here is derived from an EMBL/GenBank/DDBJ whole genome shotgun (WGS) entry which is preliminary data.</text>
</comment>
<evidence type="ECO:0000256" key="8">
    <source>
        <dbReference type="ARBA" id="ARBA00022824"/>
    </source>
</evidence>
<evidence type="ECO:0000256" key="5">
    <source>
        <dbReference type="ARBA" id="ARBA00010617"/>
    </source>
</evidence>
<evidence type="ECO:0000256" key="15">
    <source>
        <dbReference type="RuleBase" id="RU000461"/>
    </source>
</evidence>
<protein>
    <recommendedName>
        <fullName evidence="18">Cytochrome P450</fullName>
    </recommendedName>
</protein>
<dbReference type="PRINTS" id="PR00463">
    <property type="entry name" value="EP450I"/>
</dbReference>
<keyword evidence="17" id="KW-1185">Reference proteome</keyword>
<dbReference type="InterPro" id="IPR002401">
    <property type="entry name" value="Cyt_P450_E_grp-I"/>
</dbReference>
<dbReference type="GO" id="GO:0004497">
    <property type="term" value="F:monooxygenase activity"/>
    <property type="evidence" value="ECO:0007669"/>
    <property type="project" value="UniProtKB-KW"/>
</dbReference>
<keyword evidence="7 14" id="KW-0479">Metal-binding</keyword>
<feature type="binding site" description="axial binding residue" evidence="14">
    <location>
        <position position="58"/>
    </location>
    <ligand>
        <name>heme</name>
        <dbReference type="ChEBI" id="CHEBI:30413"/>
    </ligand>
    <ligandPart>
        <name>Fe</name>
        <dbReference type="ChEBI" id="CHEBI:18248"/>
    </ligandPart>
</feature>
<evidence type="ECO:0008006" key="18">
    <source>
        <dbReference type="Google" id="ProtNLM"/>
    </source>
</evidence>
<dbReference type="PROSITE" id="PS00086">
    <property type="entry name" value="CYTOCHROME_P450"/>
    <property type="match status" value="1"/>
</dbReference>
<keyword evidence="10 15" id="KW-0560">Oxidoreductase</keyword>
<dbReference type="Gene3D" id="1.10.630.10">
    <property type="entry name" value="Cytochrome P450"/>
    <property type="match status" value="1"/>
</dbReference>
<evidence type="ECO:0000256" key="12">
    <source>
        <dbReference type="ARBA" id="ARBA00023033"/>
    </source>
</evidence>
<evidence type="ECO:0000256" key="14">
    <source>
        <dbReference type="PIRSR" id="PIRSR602401-1"/>
    </source>
</evidence>
<evidence type="ECO:0000256" key="4">
    <source>
        <dbReference type="ARBA" id="ARBA00004406"/>
    </source>
</evidence>
<reference evidence="16" key="1">
    <citation type="submission" date="2021-03" db="EMBL/GenBank/DDBJ databases">
        <title>Chromosome level genome of the anhydrobiotic midge Polypedilum vanderplanki.</title>
        <authorList>
            <person name="Yoshida Y."/>
            <person name="Kikawada T."/>
            <person name="Gusev O."/>
        </authorList>
    </citation>
    <scope>NUCLEOTIDE SEQUENCE</scope>
    <source>
        <strain evidence="16">NIAS01</strain>
        <tissue evidence="16">Whole body or cell culture</tissue>
    </source>
</reference>
<evidence type="ECO:0000256" key="6">
    <source>
        <dbReference type="ARBA" id="ARBA00022617"/>
    </source>
</evidence>
<dbReference type="SUPFAM" id="SSF48264">
    <property type="entry name" value="Cytochrome P450"/>
    <property type="match status" value="1"/>
</dbReference>
<dbReference type="GO" id="GO:0016705">
    <property type="term" value="F:oxidoreductase activity, acting on paired donors, with incorporation or reduction of molecular oxygen"/>
    <property type="evidence" value="ECO:0007669"/>
    <property type="project" value="InterPro"/>
</dbReference>
<evidence type="ECO:0000313" key="16">
    <source>
        <dbReference type="EMBL" id="KAG5681252.1"/>
    </source>
</evidence>
<evidence type="ECO:0000256" key="2">
    <source>
        <dbReference type="ARBA" id="ARBA00003690"/>
    </source>
</evidence>
<evidence type="ECO:0000256" key="13">
    <source>
        <dbReference type="ARBA" id="ARBA00023136"/>
    </source>
</evidence>
<comment type="similarity">
    <text evidence="5 15">Belongs to the cytochrome P450 family.</text>
</comment>
<dbReference type="InterPro" id="IPR001128">
    <property type="entry name" value="Cyt_P450"/>
</dbReference>
<comment type="cofactor">
    <cofactor evidence="1 14">
        <name>heme</name>
        <dbReference type="ChEBI" id="CHEBI:30413"/>
    </cofactor>
</comment>
<comment type="function">
    <text evidence="2">May be involved in the metabolism of insect hormones and in the breakdown of synthetic insecticides.</text>
</comment>
<dbReference type="GO" id="GO:0005506">
    <property type="term" value="F:iron ion binding"/>
    <property type="evidence" value="ECO:0007669"/>
    <property type="project" value="InterPro"/>
</dbReference>
<keyword evidence="11 14" id="KW-0408">Iron</keyword>
<accession>A0A9J6CGS9</accession>
<comment type="subcellular location">
    <subcellularLocation>
        <location evidence="4">Endoplasmic reticulum membrane</location>
        <topology evidence="4">Peripheral membrane protein</topology>
    </subcellularLocation>
    <subcellularLocation>
        <location evidence="3">Microsome membrane</location>
        <topology evidence="3">Peripheral membrane protein</topology>
    </subcellularLocation>
</comment>
<proteinExistence type="inferred from homology"/>
<dbReference type="InterPro" id="IPR050476">
    <property type="entry name" value="Insect_CytP450_Detox"/>
</dbReference>
<gene>
    <name evidence="16" type="ORF">PVAND_010703</name>
</gene>
<keyword evidence="9" id="KW-0492">Microsome</keyword>
<sequence>MHKGDVALISIYSIHHDPDYYSHPETFNPERFDAEHGGIKEFKEKSLLIPFGSGPRICLGMKWAKLMIKTALVEIIKNFSITVNDQVPNNPKISAKEFMNLTECKLLLNFEKIK</sequence>
<dbReference type="OrthoDB" id="2789670at2759"/>
<keyword evidence="13" id="KW-0472">Membrane</keyword>
<evidence type="ECO:0000256" key="1">
    <source>
        <dbReference type="ARBA" id="ARBA00001971"/>
    </source>
</evidence>
<keyword evidence="12 15" id="KW-0503">Monooxygenase</keyword>
<evidence type="ECO:0000256" key="11">
    <source>
        <dbReference type="ARBA" id="ARBA00023004"/>
    </source>
</evidence>
<dbReference type="GO" id="GO:0020037">
    <property type="term" value="F:heme binding"/>
    <property type="evidence" value="ECO:0007669"/>
    <property type="project" value="InterPro"/>
</dbReference>
<dbReference type="Proteomes" id="UP001107558">
    <property type="component" value="Chromosome 1"/>
</dbReference>
<dbReference type="InterPro" id="IPR017972">
    <property type="entry name" value="Cyt_P450_CS"/>
</dbReference>
<evidence type="ECO:0000256" key="9">
    <source>
        <dbReference type="ARBA" id="ARBA00022848"/>
    </source>
</evidence>
<evidence type="ECO:0000256" key="7">
    <source>
        <dbReference type="ARBA" id="ARBA00022723"/>
    </source>
</evidence>
<keyword evidence="8" id="KW-0256">Endoplasmic reticulum</keyword>
<evidence type="ECO:0000256" key="3">
    <source>
        <dbReference type="ARBA" id="ARBA00004174"/>
    </source>
</evidence>
<organism evidence="16 17">
    <name type="scientific">Polypedilum vanderplanki</name>
    <name type="common">Sleeping chironomid midge</name>
    <dbReference type="NCBI Taxonomy" id="319348"/>
    <lineage>
        <taxon>Eukaryota</taxon>
        <taxon>Metazoa</taxon>
        <taxon>Ecdysozoa</taxon>
        <taxon>Arthropoda</taxon>
        <taxon>Hexapoda</taxon>
        <taxon>Insecta</taxon>
        <taxon>Pterygota</taxon>
        <taxon>Neoptera</taxon>
        <taxon>Endopterygota</taxon>
        <taxon>Diptera</taxon>
        <taxon>Nematocera</taxon>
        <taxon>Chironomoidea</taxon>
        <taxon>Chironomidae</taxon>
        <taxon>Chironominae</taxon>
        <taxon>Polypedilum</taxon>
        <taxon>Polypedilum</taxon>
    </lineage>
</organism>
<dbReference type="PANTHER" id="PTHR24292:SF84">
    <property type="entry name" value="CYTOCHROME P450 28A5-RELATED"/>
    <property type="match status" value="1"/>
</dbReference>
<name>A0A9J6CGS9_POLVA</name>